<dbReference type="Gene3D" id="3.40.190.150">
    <property type="entry name" value="Bordetella uptake gene, domain 1"/>
    <property type="match status" value="1"/>
</dbReference>
<gene>
    <name evidence="3" type="ORF">C1I89_04685</name>
</gene>
<dbReference type="SUPFAM" id="SSF53850">
    <property type="entry name" value="Periplasmic binding protein-like II"/>
    <property type="match status" value="1"/>
</dbReference>
<protein>
    <submittedName>
        <fullName evidence="3">Tripartite tricarboxylate transporter substrate binding protein</fullName>
    </submittedName>
</protein>
<name>A0A2N8KQC5_9BURK</name>
<dbReference type="InterPro" id="IPR042100">
    <property type="entry name" value="Bug_dom1"/>
</dbReference>
<comment type="caution">
    <text evidence="3">The sequence shown here is derived from an EMBL/GenBank/DDBJ whole genome shotgun (WGS) entry which is preliminary data.</text>
</comment>
<feature type="chain" id="PRO_5014608020" evidence="2">
    <location>
        <begin position="24"/>
        <end position="321"/>
    </location>
</feature>
<comment type="similarity">
    <text evidence="1">Belongs to the UPF0065 (bug) family.</text>
</comment>
<accession>A0A2N8KQC5</accession>
<feature type="signal peptide" evidence="2">
    <location>
        <begin position="1"/>
        <end position="23"/>
    </location>
</feature>
<evidence type="ECO:0000313" key="3">
    <source>
        <dbReference type="EMBL" id="PND35664.1"/>
    </source>
</evidence>
<proteinExistence type="inferred from homology"/>
<dbReference type="Proteomes" id="UP000235994">
    <property type="component" value="Unassembled WGS sequence"/>
</dbReference>
<dbReference type="AlphaFoldDB" id="A0A2N8KQC5"/>
<sequence length="321" mass="33733">MLRIGMKIAAALAAAGLALTARAEPFPDRPVRLIVAYAPGGATDVIARVLGAKLTAQWGQQVVVENRSGASGMIGAEQVVGAKPDGHTLLLAYTPEVSINKLVFKQMRYDPMKDLQPIALVADAPLILVSGPKLPVTTYADMKRRTAQGSAVFGSPGTGGQQHLAGELLRVRSGMNLMHVPYRGTSLAVADLVGGQIDVFFATAPAIISHIKAGTLHPLFVAGPQRQAVLPDTPTAREVGLDDFDLSNWFGLFGPAGMPPALVARISADVARALQDADVRARLEGQGLTVAYKPPQEFKAFIAAEMSKYAGIVKTAGVTPQ</sequence>
<dbReference type="PANTHER" id="PTHR42928:SF5">
    <property type="entry name" value="BLR1237 PROTEIN"/>
    <property type="match status" value="1"/>
</dbReference>
<keyword evidence="2" id="KW-0732">Signal</keyword>
<dbReference type="EMBL" id="POQS01000001">
    <property type="protein sequence ID" value="PND35664.1"/>
    <property type="molecule type" value="Genomic_DNA"/>
</dbReference>
<dbReference type="Gene3D" id="3.40.190.10">
    <property type="entry name" value="Periplasmic binding protein-like II"/>
    <property type="match status" value="1"/>
</dbReference>
<dbReference type="CDD" id="cd13578">
    <property type="entry name" value="PBP2_Bug27"/>
    <property type="match status" value="1"/>
</dbReference>
<dbReference type="RefSeq" id="WP_102771594.1">
    <property type="nucleotide sequence ID" value="NZ_POQS01000001.1"/>
</dbReference>
<evidence type="ECO:0000256" key="2">
    <source>
        <dbReference type="SAM" id="SignalP"/>
    </source>
</evidence>
<organism evidence="3 4">
    <name type="scientific">Achromobacter pulmonis</name>
    <dbReference type="NCBI Taxonomy" id="1389932"/>
    <lineage>
        <taxon>Bacteria</taxon>
        <taxon>Pseudomonadati</taxon>
        <taxon>Pseudomonadota</taxon>
        <taxon>Betaproteobacteria</taxon>
        <taxon>Burkholderiales</taxon>
        <taxon>Alcaligenaceae</taxon>
        <taxon>Achromobacter</taxon>
    </lineage>
</organism>
<evidence type="ECO:0000256" key="1">
    <source>
        <dbReference type="ARBA" id="ARBA00006987"/>
    </source>
</evidence>
<dbReference type="InterPro" id="IPR005064">
    <property type="entry name" value="BUG"/>
</dbReference>
<reference evidence="3 4" key="1">
    <citation type="submission" date="2018-01" db="EMBL/GenBank/DDBJ databases">
        <title>The draft genome of an aniline degradation strain ANB-1.</title>
        <authorList>
            <person name="Zhang L."/>
            <person name="Jiang J."/>
        </authorList>
    </citation>
    <scope>NUCLEOTIDE SEQUENCE [LARGE SCALE GENOMIC DNA]</scope>
    <source>
        <strain evidence="3 4">ANB-1</strain>
    </source>
</reference>
<dbReference type="PANTHER" id="PTHR42928">
    <property type="entry name" value="TRICARBOXYLATE-BINDING PROTEIN"/>
    <property type="match status" value="1"/>
</dbReference>
<dbReference type="PIRSF" id="PIRSF017082">
    <property type="entry name" value="YflP"/>
    <property type="match status" value="1"/>
</dbReference>
<evidence type="ECO:0000313" key="4">
    <source>
        <dbReference type="Proteomes" id="UP000235994"/>
    </source>
</evidence>
<keyword evidence="4" id="KW-1185">Reference proteome</keyword>
<dbReference type="Pfam" id="PF03401">
    <property type="entry name" value="TctC"/>
    <property type="match status" value="1"/>
</dbReference>